<name>A0A8S5NG67_9CAUD</name>
<organism evidence="1">
    <name type="scientific">Siphoviridae sp. ctHEr2</name>
    <dbReference type="NCBI Taxonomy" id="2826229"/>
    <lineage>
        <taxon>Viruses</taxon>
        <taxon>Duplodnaviria</taxon>
        <taxon>Heunggongvirae</taxon>
        <taxon>Uroviricota</taxon>
        <taxon>Caudoviricetes</taxon>
    </lineage>
</organism>
<protein>
    <submittedName>
        <fullName evidence="1">Uncharacterized protein</fullName>
    </submittedName>
</protein>
<proteinExistence type="predicted"/>
<sequence>MPPLTRRVGYFVYEPGKTTVSWMDVTSVLNRWPDIFTGRITAEHTVVSTPWRMDLFRNG</sequence>
<reference evidence="1" key="1">
    <citation type="journal article" date="2021" name="Proc. Natl. Acad. Sci. U.S.A.">
        <title>A Catalog of Tens of Thousands of Viruses from Human Metagenomes Reveals Hidden Associations with Chronic Diseases.</title>
        <authorList>
            <person name="Tisza M.J."/>
            <person name="Buck C.B."/>
        </authorList>
    </citation>
    <scope>NUCLEOTIDE SEQUENCE</scope>
    <source>
        <strain evidence="1">CtHEr2</strain>
    </source>
</reference>
<accession>A0A8S5NG67</accession>
<evidence type="ECO:0000313" key="1">
    <source>
        <dbReference type="EMBL" id="DAD93091.1"/>
    </source>
</evidence>
<dbReference type="EMBL" id="BK015152">
    <property type="protein sequence ID" value="DAD93091.1"/>
    <property type="molecule type" value="Genomic_DNA"/>
</dbReference>